<dbReference type="Gramene" id="A09p65870.2_BraZ1">
    <property type="protein sequence ID" value="A09p65870.2_BraZ1.CDS.1"/>
    <property type="gene ID" value="A09g65870.2_BraZ1"/>
</dbReference>
<sequence length="59" mass="6384">MNLKIKAGKYGVNENHRLPETEAGQDSALRATTCQSHSPTIGDQAPVTNPTSLTEPLFF</sequence>
<dbReference type="AlphaFoldDB" id="A0A8D9CW74"/>
<evidence type="ECO:0000313" key="3">
    <source>
        <dbReference type="Proteomes" id="UP000694005"/>
    </source>
</evidence>
<protein>
    <submittedName>
        <fullName evidence="2">Uncharacterized protein</fullName>
    </submittedName>
</protein>
<proteinExistence type="predicted"/>
<evidence type="ECO:0000256" key="1">
    <source>
        <dbReference type="SAM" id="MobiDB-lite"/>
    </source>
</evidence>
<organism evidence="2 3">
    <name type="scientific">Brassica campestris</name>
    <name type="common">Field mustard</name>
    <dbReference type="NCBI Taxonomy" id="3711"/>
    <lineage>
        <taxon>Eukaryota</taxon>
        <taxon>Viridiplantae</taxon>
        <taxon>Streptophyta</taxon>
        <taxon>Embryophyta</taxon>
        <taxon>Tracheophyta</taxon>
        <taxon>Spermatophyta</taxon>
        <taxon>Magnoliopsida</taxon>
        <taxon>eudicotyledons</taxon>
        <taxon>Gunneridae</taxon>
        <taxon>Pentapetalae</taxon>
        <taxon>rosids</taxon>
        <taxon>malvids</taxon>
        <taxon>Brassicales</taxon>
        <taxon>Brassicaceae</taxon>
        <taxon>Brassiceae</taxon>
        <taxon>Brassica</taxon>
    </lineage>
</organism>
<accession>A0A8D9CW74</accession>
<feature type="region of interest" description="Disordered" evidence="1">
    <location>
        <begin position="36"/>
        <end position="59"/>
    </location>
</feature>
<dbReference type="Proteomes" id="UP000694005">
    <property type="component" value="Chromosome A09"/>
</dbReference>
<dbReference type="EMBL" id="LS974625">
    <property type="protein sequence ID" value="CAG7866120.1"/>
    <property type="molecule type" value="Genomic_DNA"/>
</dbReference>
<reference evidence="2 3" key="1">
    <citation type="submission" date="2021-07" db="EMBL/GenBank/DDBJ databases">
        <authorList>
            <consortium name="Genoscope - CEA"/>
            <person name="William W."/>
        </authorList>
    </citation>
    <scope>NUCLEOTIDE SEQUENCE [LARGE SCALE GENOMIC DNA]</scope>
</reference>
<name>A0A8D9CW74_BRACM</name>
<evidence type="ECO:0000313" key="2">
    <source>
        <dbReference type="EMBL" id="CAG7866120.1"/>
    </source>
</evidence>
<gene>
    <name evidence="2" type="ORF">BRAPAZ1V2_A09P65870.2</name>
</gene>